<proteinExistence type="predicted"/>
<evidence type="ECO:0000313" key="1">
    <source>
        <dbReference type="EMBL" id="TCO64250.1"/>
    </source>
</evidence>
<accession>A0A4V2S8K7</accession>
<dbReference type="EMBL" id="SLWS01000001">
    <property type="protein sequence ID" value="TCO64250.1"/>
    <property type="molecule type" value="Genomic_DNA"/>
</dbReference>
<gene>
    <name evidence="1" type="ORF">EV192_10114</name>
</gene>
<reference evidence="1 2" key="1">
    <citation type="submission" date="2019-03" db="EMBL/GenBank/DDBJ databases">
        <title>Genomic Encyclopedia of Type Strains, Phase IV (KMG-IV): sequencing the most valuable type-strain genomes for metagenomic binning, comparative biology and taxonomic classification.</title>
        <authorList>
            <person name="Goeker M."/>
        </authorList>
    </citation>
    <scope>NUCLEOTIDE SEQUENCE [LARGE SCALE GENOMIC DNA]</scope>
    <source>
        <strain evidence="1 2">DSM 45934</strain>
    </source>
</reference>
<name>A0A4V2S8K7_9PSEU</name>
<comment type="caution">
    <text evidence="1">The sequence shown here is derived from an EMBL/GenBank/DDBJ whole genome shotgun (WGS) entry which is preliminary data.</text>
</comment>
<sequence length="92" mass="10084">MIYDACRALAGEDRLARVYCVTLDRGFLEARRQNKLTDHSTVLAPSVFWLLSGQFVLLFGATHQTELTAISRRGGRCGAGMSGGPGWRNSHS</sequence>
<dbReference type="Proteomes" id="UP000295680">
    <property type="component" value="Unassembled WGS sequence"/>
</dbReference>
<keyword evidence="2" id="KW-1185">Reference proteome</keyword>
<protein>
    <submittedName>
        <fullName evidence="1">Uncharacterized protein</fullName>
    </submittedName>
</protein>
<evidence type="ECO:0000313" key="2">
    <source>
        <dbReference type="Proteomes" id="UP000295680"/>
    </source>
</evidence>
<organism evidence="1 2">
    <name type="scientific">Actinocrispum wychmicini</name>
    <dbReference type="NCBI Taxonomy" id="1213861"/>
    <lineage>
        <taxon>Bacteria</taxon>
        <taxon>Bacillati</taxon>
        <taxon>Actinomycetota</taxon>
        <taxon>Actinomycetes</taxon>
        <taxon>Pseudonocardiales</taxon>
        <taxon>Pseudonocardiaceae</taxon>
        <taxon>Actinocrispum</taxon>
    </lineage>
</organism>
<dbReference type="AlphaFoldDB" id="A0A4V2S8K7"/>